<gene>
    <name evidence="4" type="ORF">M23134_04078</name>
</gene>
<dbReference type="InterPro" id="IPR009057">
    <property type="entry name" value="Homeodomain-like_sf"/>
</dbReference>
<evidence type="ECO:0000313" key="5">
    <source>
        <dbReference type="Proteomes" id="UP000004095"/>
    </source>
</evidence>
<accession>A1ZDT7</accession>
<dbReference type="GO" id="GO:0003700">
    <property type="term" value="F:DNA-binding transcription factor activity"/>
    <property type="evidence" value="ECO:0007669"/>
    <property type="project" value="InterPro"/>
</dbReference>
<dbReference type="GO" id="GO:0043565">
    <property type="term" value="F:sequence-specific DNA binding"/>
    <property type="evidence" value="ECO:0007669"/>
    <property type="project" value="InterPro"/>
</dbReference>
<keyword evidence="1" id="KW-0805">Transcription regulation</keyword>
<dbReference type="InterPro" id="IPR002818">
    <property type="entry name" value="DJ-1/PfpI"/>
</dbReference>
<dbReference type="InterPro" id="IPR052158">
    <property type="entry name" value="INH-QAR"/>
</dbReference>
<keyword evidence="2" id="KW-0804">Transcription</keyword>
<dbReference type="Pfam" id="PF12833">
    <property type="entry name" value="HTH_18"/>
    <property type="match status" value="1"/>
</dbReference>
<dbReference type="InterPro" id="IPR029062">
    <property type="entry name" value="Class_I_gatase-like"/>
</dbReference>
<name>A1ZDT7_MICM2</name>
<dbReference type="Gene3D" id="1.10.10.60">
    <property type="entry name" value="Homeodomain-like"/>
    <property type="match status" value="1"/>
</dbReference>
<dbReference type="SMART" id="SM00342">
    <property type="entry name" value="HTH_ARAC"/>
    <property type="match status" value="1"/>
</dbReference>
<dbReference type="AlphaFoldDB" id="A1ZDT7"/>
<evidence type="ECO:0000256" key="1">
    <source>
        <dbReference type="ARBA" id="ARBA00023015"/>
    </source>
</evidence>
<dbReference type="eggNOG" id="COG4977">
    <property type="taxonomic scope" value="Bacteria"/>
</dbReference>
<dbReference type="PANTHER" id="PTHR43130">
    <property type="entry name" value="ARAC-FAMILY TRANSCRIPTIONAL REGULATOR"/>
    <property type="match status" value="1"/>
</dbReference>
<evidence type="ECO:0000256" key="2">
    <source>
        <dbReference type="ARBA" id="ARBA00023163"/>
    </source>
</evidence>
<dbReference type="SUPFAM" id="SSF52317">
    <property type="entry name" value="Class I glutamine amidotransferase-like"/>
    <property type="match status" value="1"/>
</dbReference>
<reference evidence="4 5" key="1">
    <citation type="submission" date="2007-01" db="EMBL/GenBank/DDBJ databases">
        <authorList>
            <person name="Haygood M."/>
            <person name="Podell S."/>
            <person name="Anderson C."/>
            <person name="Hopkinson B."/>
            <person name="Roe K."/>
            <person name="Barbeau K."/>
            <person name="Gaasterland T."/>
            <person name="Ferriera S."/>
            <person name="Johnson J."/>
            <person name="Kravitz S."/>
            <person name="Beeson K."/>
            <person name="Sutton G."/>
            <person name="Rogers Y.-H."/>
            <person name="Friedman R."/>
            <person name="Frazier M."/>
            <person name="Venter J.C."/>
        </authorList>
    </citation>
    <scope>NUCLEOTIDE SEQUENCE [LARGE SCALE GENOMIC DNA]</scope>
    <source>
        <strain evidence="4 5">ATCC 23134</strain>
    </source>
</reference>
<dbReference type="SUPFAM" id="SSF46689">
    <property type="entry name" value="Homeodomain-like"/>
    <property type="match status" value="2"/>
</dbReference>
<proteinExistence type="predicted"/>
<organism evidence="4 5">
    <name type="scientific">Microscilla marina ATCC 23134</name>
    <dbReference type="NCBI Taxonomy" id="313606"/>
    <lineage>
        <taxon>Bacteria</taxon>
        <taxon>Pseudomonadati</taxon>
        <taxon>Bacteroidota</taxon>
        <taxon>Cytophagia</taxon>
        <taxon>Cytophagales</taxon>
        <taxon>Microscillaceae</taxon>
        <taxon>Microscilla</taxon>
    </lineage>
</organism>
<evidence type="ECO:0000259" key="3">
    <source>
        <dbReference type="PROSITE" id="PS01124"/>
    </source>
</evidence>
<feature type="domain" description="HTH araC/xylS-type" evidence="3">
    <location>
        <begin position="220"/>
        <end position="318"/>
    </location>
</feature>
<dbReference type="InterPro" id="IPR018060">
    <property type="entry name" value="HTH_AraC"/>
</dbReference>
<dbReference type="PROSITE" id="PS01124">
    <property type="entry name" value="HTH_ARAC_FAMILY_2"/>
    <property type="match status" value="1"/>
</dbReference>
<dbReference type="Proteomes" id="UP000004095">
    <property type="component" value="Unassembled WGS sequence"/>
</dbReference>
<comment type="caution">
    <text evidence="4">The sequence shown here is derived from an EMBL/GenBank/DDBJ whole genome shotgun (WGS) entry which is preliminary data.</text>
</comment>
<dbReference type="Pfam" id="PF01965">
    <property type="entry name" value="DJ-1_PfpI"/>
    <property type="match status" value="1"/>
</dbReference>
<dbReference type="CDD" id="cd03137">
    <property type="entry name" value="GATase1_AraC_1"/>
    <property type="match status" value="1"/>
</dbReference>
<dbReference type="EMBL" id="AAWS01000003">
    <property type="protein sequence ID" value="EAY31245.1"/>
    <property type="molecule type" value="Genomic_DNA"/>
</dbReference>
<protein>
    <submittedName>
        <fullName evidence="4">Transcriptional regulator, AraC family</fullName>
    </submittedName>
</protein>
<evidence type="ECO:0000313" key="4">
    <source>
        <dbReference type="EMBL" id="EAY31245.1"/>
    </source>
</evidence>
<sequence length="321" mass="36129">MKTIAFVILPQVHILDLAGPLQVFYEAKNDYQQPFDLQQVALAPEVSMAQGLTLSHLAPYTTLSLQKGDYIIIAGIHTSGFRSEIYQQASPAFFAWLNAQHVQGVKICSVCTGAFVLAQAGLLDGKKCTTHWKASQELHDKFPAAKVQSDCLYIKDQQVYTSAGVASGIDLALSILEEEAGALLAAKVAREIVVYMRRNGLEQQQSIYLDYRTHLYEGVHRVQDWLVQNPEKKNNLEELAEMAHMSSRNLTRLFRKATGVSVHEFATKIRLELAKKLLKNPDLTIEAVAARCGFKDARQLRRLWREQFAQSPLEWRVSQVM</sequence>
<dbReference type="RefSeq" id="WP_002693781.1">
    <property type="nucleotide sequence ID" value="NZ_AAWS01000003.1"/>
</dbReference>
<keyword evidence="5" id="KW-1185">Reference proteome</keyword>
<dbReference type="Gene3D" id="3.40.50.880">
    <property type="match status" value="1"/>
</dbReference>
<dbReference type="PANTHER" id="PTHR43130:SF3">
    <property type="entry name" value="HTH-TYPE TRANSCRIPTIONAL REGULATOR RV1931C"/>
    <property type="match status" value="1"/>
</dbReference>